<dbReference type="EMBL" id="JANJYJ010000004">
    <property type="protein sequence ID" value="KAK3220086.1"/>
    <property type="molecule type" value="Genomic_DNA"/>
</dbReference>
<evidence type="ECO:0000313" key="1">
    <source>
        <dbReference type="EMBL" id="KAK3220086.1"/>
    </source>
</evidence>
<name>A0AAE0E9K4_9ROSI</name>
<reference evidence="1" key="1">
    <citation type="journal article" date="2023" name="Plant J.">
        <title>Genome sequences and population genomics provide insights into the demographic history, inbreeding, and mutation load of two 'living fossil' tree species of Dipteronia.</title>
        <authorList>
            <person name="Feng Y."/>
            <person name="Comes H.P."/>
            <person name="Chen J."/>
            <person name="Zhu S."/>
            <person name="Lu R."/>
            <person name="Zhang X."/>
            <person name="Li P."/>
            <person name="Qiu J."/>
            <person name="Olsen K.M."/>
            <person name="Qiu Y."/>
        </authorList>
    </citation>
    <scope>NUCLEOTIDE SEQUENCE</scope>
    <source>
        <strain evidence="1">NBL</strain>
    </source>
</reference>
<comment type="caution">
    <text evidence="1">The sequence shown here is derived from an EMBL/GenBank/DDBJ whole genome shotgun (WGS) entry which is preliminary data.</text>
</comment>
<evidence type="ECO:0000313" key="2">
    <source>
        <dbReference type="Proteomes" id="UP001281410"/>
    </source>
</evidence>
<proteinExistence type="predicted"/>
<keyword evidence="2" id="KW-1185">Reference proteome</keyword>
<accession>A0AAE0E9K4</accession>
<dbReference type="AlphaFoldDB" id="A0AAE0E9K4"/>
<organism evidence="1 2">
    <name type="scientific">Dipteronia sinensis</name>
    <dbReference type="NCBI Taxonomy" id="43782"/>
    <lineage>
        <taxon>Eukaryota</taxon>
        <taxon>Viridiplantae</taxon>
        <taxon>Streptophyta</taxon>
        <taxon>Embryophyta</taxon>
        <taxon>Tracheophyta</taxon>
        <taxon>Spermatophyta</taxon>
        <taxon>Magnoliopsida</taxon>
        <taxon>eudicotyledons</taxon>
        <taxon>Gunneridae</taxon>
        <taxon>Pentapetalae</taxon>
        <taxon>rosids</taxon>
        <taxon>malvids</taxon>
        <taxon>Sapindales</taxon>
        <taxon>Sapindaceae</taxon>
        <taxon>Hippocastanoideae</taxon>
        <taxon>Acereae</taxon>
        <taxon>Dipteronia</taxon>
    </lineage>
</organism>
<sequence length="160" mass="18098">MVRWSESVVPQARLTWINCWGVPISCWSSAFFMKLGWHIGEPLMVDINTVERVLLDKGRMLVLIPRQQQCSVSVNIVGGDGAFMDNKSVSTAKSNMIGQSKLEKRSRGLVVKRFLEKGKRKWIKKAREKASSFMVQNGNLNLEKRKEGDKVGVKSTEDNT</sequence>
<protein>
    <recommendedName>
        <fullName evidence="3">DUF4283 domain-containing protein</fullName>
    </recommendedName>
</protein>
<evidence type="ECO:0008006" key="3">
    <source>
        <dbReference type="Google" id="ProtNLM"/>
    </source>
</evidence>
<gene>
    <name evidence="1" type="ORF">Dsin_014056</name>
</gene>
<dbReference type="Proteomes" id="UP001281410">
    <property type="component" value="Unassembled WGS sequence"/>
</dbReference>